<feature type="region of interest" description="Disordered" evidence="4">
    <location>
        <begin position="27"/>
        <end position="55"/>
    </location>
</feature>
<evidence type="ECO:0000256" key="3">
    <source>
        <dbReference type="ARBA" id="ARBA00023163"/>
    </source>
</evidence>
<dbReference type="SUPFAM" id="SSF47459">
    <property type="entry name" value="HLH, helix-loop-helix DNA-binding domain"/>
    <property type="match status" value="1"/>
</dbReference>
<evidence type="ECO:0000256" key="2">
    <source>
        <dbReference type="ARBA" id="ARBA00023015"/>
    </source>
</evidence>
<dbReference type="InterPro" id="IPR036638">
    <property type="entry name" value="HLH_DNA-bd_sf"/>
</dbReference>
<keyword evidence="2" id="KW-0805">Transcription regulation</keyword>
<comment type="caution">
    <text evidence="5">The sequence shown here is derived from an EMBL/GenBank/DDBJ whole genome shotgun (WGS) entry which is preliminary data.</text>
</comment>
<dbReference type="STRING" id="52838.A0A4S8ISC3"/>
<keyword evidence="6" id="KW-1185">Reference proteome</keyword>
<reference evidence="5 6" key="1">
    <citation type="journal article" date="2019" name="Nat. Plants">
        <title>Genome sequencing of Musa balbisiana reveals subgenome evolution and function divergence in polyploid bananas.</title>
        <authorList>
            <person name="Yao X."/>
        </authorList>
    </citation>
    <scope>NUCLEOTIDE SEQUENCE [LARGE SCALE GENOMIC DNA]</scope>
    <source>
        <strain evidence="6">cv. DH-PKW</strain>
        <tissue evidence="5">Leaves</tissue>
    </source>
</reference>
<evidence type="ECO:0000313" key="6">
    <source>
        <dbReference type="Proteomes" id="UP000317650"/>
    </source>
</evidence>
<name>A0A4S8ISC3_MUSBA</name>
<dbReference type="InterPro" id="IPR044273">
    <property type="entry name" value="PIF3-like"/>
</dbReference>
<dbReference type="Proteomes" id="UP000317650">
    <property type="component" value="Chromosome 6"/>
</dbReference>
<organism evidence="5 6">
    <name type="scientific">Musa balbisiana</name>
    <name type="common">Banana</name>
    <dbReference type="NCBI Taxonomy" id="52838"/>
    <lineage>
        <taxon>Eukaryota</taxon>
        <taxon>Viridiplantae</taxon>
        <taxon>Streptophyta</taxon>
        <taxon>Embryophyta</taxon>
        <taxon>Tracheophyta</taxon>
        <taxon>Spermatophyta</taxon>
        <taxon>Magnoliopsida</taxon>
        <taxon>Liliopsida</taxon>
        <taxon>Zingiberales</taxon>
        <taxon>Musaceae</taxon>
        <taxon>Musa</taxon>
    </lineage>
</organism>
<sequence length="367" mass="39817">MGLASSMPDSELVELLWRDGHVVMHGQHHPRASATIAKPKPEQQQQREQSLGRSISSIQDDATASWFPSPLHDSLEKEFCSEFFSEMAGIDGLGPSNMSTIDRYMGFGDTGARDVLTAPKKSTLHLQENNTMSSSICEGNQLHAQGDAAGVAGASVPKHAFETALASSSGGVCFSFRRTGDQGGSGQCQKRKQRDVQVAEYQSEEAEFESVEAKKAAQGSISTRRTRAAEVHNLSERTDKASMLDEAIEYLKSLQLQVQMMWMGGRMAQMMLPGAQQSMPGMAVGVGHACVPLMHHALQSSTPNQTLSSTSPALQAAMFRNLMQSAHLQESHASSYLGLHHVQPRFQACSFIFTPLDLCLFAEIAST</sequence>
<dbReference type="AlphaFoldDB" id="A0A4S8ISC3"/>
<protein>
    <recommendedName>
        <fullName evidence="7">BHLH domain-containing protein</fullName>
    </recommendedName>
</protein>
<dbReference type="EMBL" id="PYDT01000009">
    <property type="protein sequence ID" value="THU51541.1"/>
    <property type="molecule type" value="Genomic_DNA"/>
</dbReference>
<dbReference type="PANTHER" id="PTHR46807:SF7">
    <property type="entry name" value="BHLH DOMAIN-CONTAINING PROTEIN"/>
    <property type="match status" value="1"/>
</dbReference>
<dbReference type="GO" id="GO:0046983">
    <property type="term" value="F:protein dimerization activity"/>
    <property type="evidence" value="ECO:0007669"/>
    <property type="project" value="InterPro"/>
</dbReference>
<dbReference type="PANTHER" id="PTHR46807">
    <property type="entry name" value="TRANSCRIPTION FACTOR PIF3"/>
    <property type="match status" value="1"/>
</dbReference>
<comment type="similarity">
    <text evidence="1">Belongs to the bHLH protein family.</text>
</comment>
<dbReference type="Gene3D" id="4.10.280.10">
    <property type="entry name" value="Helix-loop-helix DNA-binding domain"/>
    <property type="match status" value="1"/>
</dbReference>
<keyword evidence="3" id="KW-0804">Transcription</keyword>
<evidence type="ECO:0000256" key="4">
    <source>
        <dbReference type="SAM" id="MobiDB-lite"/>
    </source>
</evidence>
<evidence type="ECO:0008006" key="7">
    <source>
        <dbReference type="Google" id="ProtNLM"/>
    </source>
</evidence>
<proteinExistence type="inferred from homology"/>
<dbReference type="GO" id="GO:0003700">
    <property type="term" value="F:DNA-binding transcription factor activity"/>
    <property type="evidence" value="ECO:0007669"/>
    <property type="project" value="InterPro"/>
</dbReference>
<evidence type="ECO:0000313" key="5">
    <source>
        <dbReference type="EMBL" id="THU51541.1"/>
    </source>
</evidence>
<accession>A0A4S8ISC3</accession>
<evidence type="ECO:0000256" key="1">
    <source>
        <dbReference type="ARBA" id="ARBA00005510"/>
    </source>
</evidence>
<gene>
    <name evidence="5" type="ORF">C4D60_Mb06t32120</name>
</gene>